<evidence type="ECO:0000256" key="1">
    <source>
        <dbReference type="ARBA" id="ARBA00003387"/>
    </source>
</evidence>
<dbReference type="GO" id="GO:0006364">
    <property type="term" value="P:rRNA processing"/>
    <property type="evidence" value="ECO:0007669"/>
    <property type="project" value="TreeGrafter"/>
</dbReference>
<dbReference type="AlphaFoldDB" id="A0A183F1M4"/>
<keyword evidence="5" id="KW-0175">Coiled coil</keyword>
<dbReference type="Proteomes" id="UP000271098">
    <property type="component" value="Unassembled WGS sequence"/>
</dbReference>
<evidence type="ECO:0000313" key="9">
    <source>
        <dbReference type="WBParaSite" id="GPUH_0002714501-mRNA-1"/>
    </source>
</evidence>
<dbReference type="Pfam" id="PF05890">
    <property type="entry name" value="Ebp2"/>
    <property type="match status" value="1"/>
</dbReference>
<evidence type="ECO:0000313" key="7">
    <source>
        <dbReference type="EMBL" id="VDN49984.1"/>
    </source>
</evidence>
<gene>
    <name evidence="7" type="ORF">GPUH_LOCUS27115</name>
</gene>
<dbReference type="OrthoDB" id="443772at2759"/>
<dbReference type="GO" id="GO:0042273">
    <property type="term" value="P:ribosomal large subunit biogenesis"/>
    <property type="evidence" value="ECO:0007669"/>
    <property type="project" value="TreeGrafter"/>
</dbReference>
<evidence type="ECO:0000256" key="5">
    <source>
        <dbReference type="ARBA" id="ARBA00023054"/>
    </source>
</evidence>
<dbReference type="PANTHER" id="PTHR13028:SF0">
    <property type="entry name" value="RRNA-PROCESSING PROTEIN EBP2-RELATED"/>
    <property type="match status" value="1"/>
</dbReference>
<dbReference type="PANTHER" id="PTHR13028">
    <property type="entry name" value="RRNA PROCESSING PROTEIN EBNA1-BINDING PROTEIN-RELATED"/>
    <property type="match status" value="1"/>
</dbReference>
<dbReference type="GO" id="GO:0005730">
    <property type="term" value="C:nucleolus"/>
    <property type="evidence" value="ECO:0007669"/>
    <property type="project" value="UniProtKB-SubCell"/>
</dbReference>
<organism evidence="9">
    <name type="scientific">Gongylonema pulchrum</name>
    <dbReference type="NCBI Taxonomy" id="637853"/>
    <lineage>
        <taxon>Eukaryota</taxon>
        <taxon>Metazoa</taxon>
        <taxon>Ecdysozoa</taxon>
        <taxon>Nematoda</taxon>
        <taxon>Chromadorea</taxon>
        <taxon>Rhabditida</taxon>
        <taxon>Spirurina</taxon>
        <taxon>Spiruromorpha</taxon>
        <taxon>Spiruroidea</taxon>
        <taxon>Gongylonematidae</taxon>
        <taxon>Gongylonema</taxon>
    </lineage>
</organism>
<evidence type="ECO:0000256" key="3">
    <source>
        <dbReference type="ARBA" id="ARBA00007336"/>
    </source>
</evidence>
<proteinExistence type="inferred from homology"/>
<evidence type="ECO:0000256" key="4">
    <source>
        <dbReference type="ARBA" id="ARBA00022517"/>
    </source>
</evidence>
<protein>
    <submittedName>
        <fullName evidence="9">PHB domain-containing protein</fullName>
    </submittedName>
</protein>
<comment type="similarity">
    <text evidence="3">Belongs to the EBP2 family.</text>
</comment>
<name>A0A183F1M4_9BILA</name>
<keyword evidence="4" id="KW-0690">Ribosome biogenesis</keyword>
<reference evidence="9" key="1">
    <citation type="submission" date="2016-06" db="UniProtKB">
        <authorList>
            <consortium name="WormBaseParasite"/>
        </authorList>
    </citation>
    <scope>IDENTIFICATION</scope>
</reference>
<dbReference type="InterPro" id="IPR008610">
    <property type="entry name" value="Ebp2"/>
</dbReference>
<evidence type="ECO:0000313" key="8">
    <source>
        <dbReference type="Proteomes" id="UP000271098"/>
    </source>
</evidence>
<dbReference type="WBParaSite" id="GPUH_0002714501-mRNA-1">
    <property type="protein sequence ID" value="GPUH_0002714501-mRNA-1"/>
    <property type="gene ID" value="GPUH_0002714501"/>
</dbReference>
<dbReference type="EMBL" id="UYRT01119390">
    <property type="protein sequence ID" value="VDN49984.1"/>
    <property type="molecule type" value="Genomic_DNA"/>
</dbReference>
<keyword evidence="6" id="KW-0539">Nucleus</keyword>
<sequence>MLNYSYKQAEKAVQVAIGRLREMNVKIFRPADYYAEMVKSDEHMQKVRQRMADIEEGKQKQEAIRRLREEKKFAAKVQKEVSSCLFCSLPWQGWSNSKSATGVRDV</sequence>
<evidence type="ECO:0000256" key="2">
    <source>
        <dbReference type="ARBA" id="ARBA00004604"/>
    </source>
</evidence>
<comment type="subcellular location">
    <subcellularLocation>
        <location evidence="2">Nucleus</location>
        <location evidence="2">Nucleolus</location>
    </subcellularLocation>
</comment>
<keyword evidence="8" id="KW-1185">Reference proteome</keyword>
<comment type="function">
    <text evidence="1">Required for the processing of the 27S pre-rRNA.</text>
</comment>
<reference evidence="7 8" key="2">
    <citation type="submission" date="2018-11" db="EMBL/GenBank/DDBJ databases">
        <authorList>
            <consortium name="Pathogen Informatics"/>
        </authorList>
    </citation>
    <scope>NUCLEOTIDE SEQUENCE [LARGE SCALE GENOMIC DNA]</scope>
</reference>
<dbReference type="GO" id="GO:0030687">
    <property type="term" value="C:preribosome, large subunit precursor"/>
    <property type="evidence" value="ECO:0007669"/>
    <property type="project" value="TreeGrafter"/>
</dbReference>
<dbReference type="GO" id="GO:0034399">
    <property type="term" value="C:nuclear periphery"/>
    <property type="evidence" value="ECO:0007669"/>
    <property type="project" value="TreeGrafter"/>
</dbReference>
<accession>A0A183F1M4</accession>
<evidence type="ECO:0000256" key="6">
    <source>
        <dbReference type="ARBA" id="ARBA00023242"/>
    </source>
</evidence>